<name>A0A7S4LL37_9EUGL</name>
<dbReference type="EC" id="2.6.1.52" evidence="4"/>
<dbReference type="PANTHER" id="PTHR43247">
    <property type="entry name" value="PHOSPHOSERINE AMINOTRANSFERASE"/>
    <property type="match status" value="1"/>
</dbReference>
<evidence type="ECO:0000259" key="12">
    <source>
        <dbReference type="Pfam" id="PF00266"/>
    </source>
</evidence>
<dbReference type="GO" id="GO:0005737">
    <property type="term" value="C:cytoplasm"/>
    <property type="evidence" value="ECO:0007669"/>
    <property type="project" value="TreeGrafter"/>
</dbReference>
<evidence type="ECO:0000256" key="3">
    <source>
        <dbReference type="ARBA" id="ARBA00006904"/>
    </source>
</evidence>
<dbReference type="InterPro" id="IPR022278">
    <property type="entry name" value="Pser_aminoTfrase"/>
</dbReference>
<dbReference type="HAMAP" id="MF_00160">
    <property type="entry name" value="SerC_aminotrans_5"/>
    <property type="match status" value="1"/>
</dbReference>
<dbReference type="Gene3D" id="3.40.640.10">
    <property type="entry name" value="Type I PLP-dependent aspartate aminotransferase-like (Major domain)"/>
    <property type="match status" value="1"/>
</dbReference>
<evidence type="ECO:0000256" key="5">
    <source>
        <dbReference type="ARBA" id="ARBA00022576"/>
    </source>
</evidence>
<comment type="pathway">
    <text evidence="2">Amino-acid biosynthesis; L-serine biosynthesis; L-serine from 3-phospho-D-glycerate: step 2/3.</text>
</comment>
<keyword evidence="9" id="KW-0718">Serine biosynthesis</keyword>
<dbReference type="PANTHER" id="PTHR43247:SF1">
    <property type="entry name" value="PHOSPHOSERINE AMINOTRANSFERASE"/>
    <property type="match status" value="1"/>
</dbReference>
<evidence type="ECO:0000256" key="9">
    <source>
        <dbReference type="ARBA" id="ARBA00023299"/>
    </source>
</evidence>
<dbReference type="InterPro" id="IPR000192">
    <property type="entry name" value="Aminotrans_V_dom"/>
</dbReference>
<evidence type="ECO:0000256" key="7">
    <source>
        <dbReference type="ARBA" id="ARBA00022679"/>
    </source>
</evidence>
<evidence type="ECO:0000256" key="8">
    <source>
        <dbReference type="ARBA" id="ARBA00022898"/>
    </source>
</evidence>
<dbReference type="FunFam" id="3.40.640.10:FF:000010">
    <property type="entry name" value="Phosphoserine aminotransferase"/>
    <property type="match status" value="1"/>
</dbReference>
<organism evidence="13">
    <name type="scientific">Eutreptiella gymnastica</name>
    <dbReference type="NCBI Taxonomy" id="73025"/>
    <lineage>
        <taxon>Eukaryota</taxon>
        <taxon>Discoba</taxon>
        <taxon>Euglenozoa</taxon>
        <taxon>Euglenida</taxon>
        <taxon>Spirocuta</taxon>
        <taxon>Euglenophyceae</taxon>
        <taxon>Eutreptiales</taxon>
        <taxon>Eutreptiaceae</taxon>
        <taxon>Eutreptiella</taxon>
    </lineage>
</organism>
<reference evidence="13" key="1">
    <citation type="submission" date="2021-01" db="EMBL/GenBank/DDBJ databases">
        <authorList>
            <person name="Corre E."/>
            <person name="Pelletier E."/>
            <person name="Niang G."/>
            <person name="Scheremetjew M."/>
            <person name="Finn R."/>
            <person name="Kale V."/>
            <person name="Holt S."/>
            <person name="Cochrane G."/>
            <person name="Meng A."/>
            <person name="Brown T."/>
            <person name="Cohen L."/>
        </authorList>
    </citation>
    <scope>NUCLEOTIDE SEQUENCE</scope>
    <source>
        <strain evidence="13">CCMP1594</strain>
    </source>
</reference>
<evidence type="ECO:0000256" key="10">
    <source>
        <dbReference type="ARBA" id="ARBA00047630"/>
    </source>
</evidence>
<evidence type="ECO:0000256" key="11">
    <source>
        <dbReference type="ARBA" id="ARBA00049007"/>
    </source>
</evidence>
<feature type="domain" description="Aminotransferase class V" evidence="12">
    <location>
        <begin position="37"/>
        <end position="377"/>
    </location>
</feature>
<comment type="catalytic activity">
    <reaction evidence="11">
        <text>O-phospho-L-serine + 2-oxoglutarate = 3-phosphooxypyruvate + L-glutamate</text>
        <dbReference type="Rhea" id="RHEA:14329"/>
        <dbReference type="ChEBI" id="CHEBI:16810"/>
        <dbReference type="ChEBI" id="CHEBI:18110"/>
        <dbReference type="ChEBI" id="CHEBI:29985"/>
        <dbReference type="ChEBI" id="CHEBI:57524"/>
        <dbReference type="EC" id="2.6.1.52"/>
    </reaction>
</comment>
<dbReference type="Gene3D" id="3.90.1150.10">
    <property type="entry name" value="Aspartate Aminotransferase, domain 1"/>
    <property type="match status" value="1"/>
</dbReference>
<dbReference type="FunFam" id="3.90.1150.10:FF:000006">
    <property type="entry name" value="Phosphoserine aminotransferase"/>
    <property type="match status" value="1"/>
</dbReference>
<evidence type="ECO:0000256" key="4">
    <source>
        <dbReference type="ARBA" id="ARBA00013030"/>
    </source>
</evidence>
<keyword evidence="6" id="KW-0028">Amino-acid biosynthesis</keyword>
<comment type="catalytic activity">
    <reaction evidence="10">
        <text>4-(phosphooxy)-L-threonine + 2-oxoglutarate = (R)-3-hydroxy-2-oxo-4-phosphooxybutanoate + L-glutamate</text>
        <dbReference type="Rhea" id="RHEA:16573"/>
        <dbReference type="ChEBI" id="CHEBI:16810"/>
        <dbReference type="ChEBI" id="CHEBI:29985"/>
        <dbReference type="ChEBI" id="CHEBI:58452"/>
        <dbReference type="ChEBI" id="CHEBI:58538"/>
        <dbReference type="EC" id="2.6.1.52"/>
    </reaction>
</comment>
<dbReference type="UniPathway" id="UPA00135">
    <property type="reaction ID" value="UER00197"/>
</dbReference>
<keyword evidence="5" id="KW-0032">Aminotransferase</keyword>
<dbReference type="InterPro" id="IPR015422">
    <property type="entry name" value="PyrdxlP-dep_Trfase_small"/>
</dbReference>
<dbReference type="GO" id="GO:0004648">
    <property type="term" value="F:O-phospho-L-serine:2-oxoglutarate aminotransferase activity"/>
    <property type="evidence" value="ECO:0007669"/>
    <property type="project" value="UniProtKB-EC"/>
</dbReference>
<dbReference type="InterPro" id="IPR015424">
    <property type="entry name" value="PyrdxlP-dep_Trfase"/>
</dbReference>
<evidence type="ECO:0000256" key="1">
    <source>
        <dbReference type="ARBA" id="ARBA00001933"/>
    </source>
</evidence>
<evidence type="ECO:0000256" key="2">
    <source>
        <dbReference type="ARBA" id="ARBA00005099"/>
    </source>
</evidence>
<protein>
    <recommendedName>
        <fullName evidence="4">phosphoserine transaminase</fullName>
        <ecNumber evidence="4">2.6.1.52</ecNumber>
    </recommendedName>
</protein>
<sequence>MDIPVSECGSPSTYFGSLGSCASSSISEDCMRRSQVHNFSAGASAVDTEVLLKLQSQMLNFEESGMSLLEMSQRDIGGPVQRVIHEAEENLRTLLSVPDNYKVLFMHGGAHAQFSGVPLNLLKRGSSADYICTGLWSRKAAKEASRQIPVRELDIGVEQLNDPSSWDISEDAAYVHLCANETISGVAMNTDFELPGKQVLVADMTSTLISRPIDIAKYGCIYASSGKNLGPAGVCVIIVREDLLEFASDSIPSILSWKMQSECQNIYNTPNHFGIWAMKEVVDQYLRHGGMDEVHSQATKKAGLLYDTVDSSNGFYTNAVPAMNRSLTAVPFHIQGGNPSLEELFIEEAAKVGIVQIFGHASVGGLRAAIYNALPMHSVHSLVRFMRDFQSIHEVSARHGSLT</sequence>
<dbReference type="GO" id="GO:0006564">
    <property type="term" value="P:L-serine biosynthetic process"/>
    <property type="evidence" value="ECO:0007669"/>
    <property type="project" value="UniProtKB-KW"/>
</dbReference>
<gene>
    <name evidence="13" type="ORF">EGYM00163_LOCUS48018</name>
</gene>
<dbReference type="GO" id="GO:0030170">
    <property type="term" value="F:pyridoxal phosphate binding"/>
    <property type="evidence" value="ECO:0007669"/>
    <property type="project" value="TreeGrafter"/>
</dbReference>
<comment type="cofactor">
    <cofactor evidence="1">
        <name>pyridoxal 5'-phosphate</name>
        <dbReference type="ChEBI" id="CHEBI:597326"/>
    </cofactor>
</comment>
<dbReference type="NCBIfam" id="NF003764">
    <property type="entry name" value="PRK05355.1"/>
    <property type="match status" value="1"/>
</dbReference>
<dbReference type="InterPro" id="IPR015421">
    <property type="entry name" value="PyrdxlP-dep_Trfase_major"/>
</dbReference>
<keyword evidence="7" id="KW-0808">Transferase</keyword>
<dbReference type="SUPFAM" id="SSF53383">
    <property type="entry name" value="PLP-dependent transferases"/>
    <property type="match status" value="1"/>
</dbReference>
<keyword evidence="8" id="KW-0663">Pyridoxal phosphate</keyword>
<dbReference type="PIRSF" id="PIRSF000525">
    <property type="entry name" value="SerC"/>
    <property type="match status" value="1"/>
</dbReference>
<evidence type="ECO:0000313" key="13">
    <source>
        <dbReference type="EMBL" id="CAE0836654.1"/>
    </source>
</evidence>
<comment type="similarity">
    <text evidence="3">Belongs to the class-V pyridoxal-phosphate-dependent aminotransferase family. SerC subfamily.</text>
</comment>
<dbReference type="AlphaFoldDB" id="A0A7S4LL37"/>
<dbReference type="Pfam" id="PF00266">
    <property type="entry name" value="Aminotran_5"/>
    <property type="match status" value="1"/>
</dbReference>
<accession>A0A7S4LL37</accession>
<dbReference type="EMBL" id="HBJA01139523">
    <property type="protein sequence ID" value="CAE0836654.1"/>
    <property type="molecule type" value="Transcribed_RNA"/>
</dbReference>
<evidence type="ECO:0000256" key="6">
    <source>
        <dbReference type="ARBA" id="ARBA00022605"/>
    </source>
</evidence>
<proteinExistence type="inferred from homology"/>